<keyword evidence="1" id="KW-0732">Signal</keyword>
<dbReference type="Proteomes" id="UP000706891">
    <property type="component" value="Unassembled WGS sequence"/>
</dbReference>
<protein>
    <submittedName>
        <fullName evidence="2">Heme-binding protein</fullName>
    </submittedName>
</protein>
<reference evidence="2" key="1">
    <citation type="submission" date="2020-08" db="EMBL/GenBank/DDBJ databases">
        <authorList>
            <person name="Cejkova D."/>
            <person name="Kubasova T."/>
            <person name="Jahodarova E."/>
            <person name="Rychlik I."/>
        </authorList>
    </citation>
    <scope>NUCLEOTIDE SEQUENCE</scope>
    <source>
        <strain evidence="2">An824</strain>
    </source>
</reference>
<evidence type="ECO:0000256" key="1">
    <source>
        <dbReference type="SAM" id="SignalP"/>
    </source>
</evidence>
<dbReference type="InterPro" id="IPR038084">
    <property type="entry name" value="PduO/GlcC-like_sf"/>
</dbReference>
<dbReference type="EMBL" id="JACJJG010000004">
    <property type="protein sequence ID" value="MBM6672685.1"/>
    <property type="molecule type" value="Genomic_DNA"/>
</dbReference>
<dbReference type="InterPro" id="IPR005624">
    <property type="entry name" value="PduO/GlcC-like"/>
</dbReference>
<evidence type="ECO:0000313" key="2">
    <source>
        <dbReference type="EMBL" id="MBM6672685.1"/>
    </source>
</evidence>
<reference evidence="2" key="2">
    <citation type="journal article" date="2021" name="Sci. Rep.">
        <title>The distribution of antibiotic resistance genes in chicken gut microbiota commensals.</title>
        <authorList>
            <person name="Juricova H."/>
            <person name="Matiasovicova J."/>
            <person name="Kubasova T."/>
            <person name="Cejkova D."/>
            <person name="Rychlik I."/>
        </authorList>
    </citation>
    <scope>NUCLEOTIDE SEQUENCE</scope>
    <source>
        <strain evidence="2">An824</strain>
    </source>
</reference>
<feature type="signal peptide" evidence="1">
    <location>
        <begin position="1"/>
        <end position="19"/>
    </location>
</feature>
<dbReference type="SUPFAM" id="SSF143744">
    <property type="entry name" value="GlcG-like"/>
    <property type="match status" value="1"/>
</dbReference>
<keyword evidence="3" id="KW-1185">Reference proteome</keyword>
<gene>
    <name evidence="2" type="ORF">H6A34_02150</name>
</gene>
<dbReference type="PANTHER" id="PTHR34309:SF1">
    <property type="entry name" value="PROTEIN GLCG"/>
    <property type="match status" value="1"/>
</dbReference>
<dbReference type="InterPro" id="IPR052517">
    <property type="entry name" value="GlcG_carb_metab_protein"/>
</dbReference>
<organism evidence="2 3">
    <name type="scientific">Marseilla massiliensis</name>
    <dbReference type="NCBI Taxonomy" id="1841864"/>
    <lineage>
        <taxon>Bacteria</taxon>
        <taxon>Pseudomonadati</taxon>
        <taxon>Bacteroidota</taxon>
        <taxon>Bacteroidia</taxon>
        <taxon>Bacteroidales</taxon>
        <taxon>Prevotellaceae</taxon>
        <taxon>Marseilla</taxon>
    </lineage>
</organism>
<evidence type="ECO:0000313" key="3">
    <source>
        <dbReference type="Proteomes" id="UP000706891"/>
    </source>
</evidence>
<dbReference type="Gene3D" id="3.30.450.150">
    <property type="entry name" value="Haem-degrading domain"/>
    <property type="match status" value="1"/>
</dbReference>
<proteinExistence type="predicted"/>
<comment type="caution">
    <text evidence="2">The sequence shown here is derived from an EMBL/GenBank/DDBJ whole genome shotgun (WGS) entry which is preliminary data.</text>
</comment>
<feature type="chain" id="PRO_5036699562" evidence="1">
    <location>
        <begin position="20"/>
        <end position="163"/>
    </location>
</feature>
<name>A0A939B6M8_9BACT</name>
<dbReference type="PANTHER" id="PTHR34309">
    <property type="entry name" value="SLR1406 PROTEIN"/>
    <property type="match status" value="1"/>
</dbReference>
<dbReference type="Pfam" id="PF03928">
    <property type="entry name" value="HbpS-like"/>
    <property type="match status" value="1"/>
</dbReference>
<dbReference type="AlphaFoldDB" id="A0A939B6M8"/>
<sequence length="163" mass="17521">MRRICLLSLLLIIYINVMAQNVRQSSAVLTDETCEILRNAAKEKSRKMNLDISFAIADADGLPRLFQRFGDALVLSATLVPAKAYTAAITQTPTEELMKAVANNGDLMGINTCDSKLTLVPGGYPLFINGQIVGAIGVGGGTKEQDCEIAEYIVAKLNELASE</sequence>
<accession>A0A939B6M8</accession>